<evidence type="ECO:0000256" key="1">
    <source>
        <dbReference type="SAM" id="Coils"/>
    </source>
</evidence>
<accession>A0A0V0G9G9</accession>
<evidence type="ECO:0000256" key="2">
    <source>
        <dbReference type="SAM" id="MobiDB-lite"/>
    </source>
</evidence>
<feature type="region of interest" description="Disordered" evidence="2">
    <location>
        <begin position="1"/>
        <end position="32"/>
    </location>
</feature>
<organism evidence="3">
    <name type="scientific">Triatoma dimidiata</name>
    <name type="common">Kissing bug</name>
    <name type="synonym">Meccus dimidiatus</name>
    <dbReference type="NCBI Taxonomy" id="72491"/>
    <lineage>
        <taxon>Eukaryota</taxon>
        <taxon>Metazoa</taxon>
        <taxon>Ecdysozoa</taxon>
        <taxon>Arthropoda</taxon>
        <taxon>Hexapoda</taxon>
        <taxon>Insecta</taxon>
        <taxon>Pterygota</taxon>
        <taxon>Neoptera</taxon>
        <taxon>Paraneoptera</taxon>
        <taxon>Hemiptera</taxon>
        <taxon>Heteroptera</taxon>
        <taxon>Panheteroptera</taxon>
        <taxon>Cimicomorpha</taxon>
        <taxon>Reduviidae</taxon>
        <taxon>Triatominae</taxon>
        <taxon>Triatoma</taxon>
    </lineage>
</organism>
<reference evidence="3" key="1">
    <citation type="journal article" date="2018" name="J. Proteomics">
        <title>Exploring the molecular complexity of Triatoma dimidiata sialome.</title>
        <authorList>
            <person name="Santiago P.B."/>
            <person name="de Araujo C.N."/>
            <person name="Charneau S."/>
            <person name="Bastos I.M.D."/>
            <person name="Assumpcao T.C.F."/>
            <person name="Queiroz R.M.L."/>
            <person name="Praca Y.R."/>
            <person name="Cordeiro T.M."/>
            <person name="Garcia C.H.S."/>
            <person name="da Silva I.G."/>
            <person name="Raiol T."/>
            <person name="Motta F.N."/>
            <person name="de Araujo Oliveira J.V."/>
            <person name="de Sousa M.V."/>
            <person name="Ribeiro J.M.C."/>
            <person name="de Santana J.M."/>
        </authorList>
    </citation>
    <scope>NUCLEOTIDE SEQUENCE</scope>
    <source>
        <strain evidence="3">Santander</strain>
        <tissue evidence="3">Salivary glands</tissue>
    </source>
</reference>
<sequence>RCKKKYKAPKAPPYTVGSSSPDSYQECEGRDEQVSRRMRLFKTKNECRKTGQDENQSFQRFNPPVSCLQRSLSTPQFDGEQLNASDRLKQIRPQVTGGENSLAGNSSSRKDAEIVRPNSPVHNSMGPPGVRTSADGAFDQPVQHPSHEHTDALRNQNKVIRPTTKTSAPVKRFYFGMNLNEDLNETLTVDNFRAKLQFNQDNLDGFISLPSSDSVEVIDDEGSPGGISVQLRATLPRKQLDIPQFSPITAWRLLSCGEAMQRGDNTGHCEEELEVLSSSHNSHLHHHHHYHHHVLLVDKSQDSGISADDSPRIDSQAAWTPQQDLEETSSDGGFPPFAAVPSENCQIARFSPRFILSLPRDDRINTYPDNVKDGYGERARKDRAKCEDLRESRNDGGSPLIDSNWVLSRSMPSLVNATSLRPSQWNSVDVSFDDEELASTLVKQPSFSYLANGGHIMYLPQYSKYKITDKVGRSVPGNNSLSKSCEDVANDAAVVAKEPAQTPPESLDVVQPKSEKKFTFQSTIRQLERKRLAEKLSREAETKENERRLEVEAMRKAEEEFQRKREREKVGIRQQLRLFSLSNNPASTQILSEYHIPSRDYREYRNKFTAEGSSPTPESRKKSTVHPAVTYQIPKSTQIYFNPRMNSDRGEESTNQALGLGVDNYRKKFAQGGIAGSLVMSDQSPASHFTSFDHHIRGESQLKVKGAIPLIQSNRLSEARPTGL</sequence>
<feature type="coiled-coil region" evidence="1">
    <location>
        <begin position="533"/>
        <end position="560"/>
    </location>
</feature>
<name>A0A0V0G9G9_TRIDM</name>
<feature type="compositionally biased region" description="Polar residues" evidence="2">
    <location>
        <begin position="97"/>
        <end position="107"/>
    </location>
</feature>
<dbReference type="EMBL" id="GECL01001567">
    <property type="protein sequence ID" value="JAP04557.1"/>
    <property type="molecule type" value="Transcribed_RNA"/>
</dbReference>
<dbReference type="AlphaFoldDB" id="A0A0V0G9G9"/>
<evidence type="ECO:0000313" key="3">
    <source>
        <dbReference type="EMBL" id="JAP04557.1"/>
    </source>
</evidence>
<feature type="non-terminal residue" evidence="3">
    <location>
        <position position="1"/>
    </location>
</feature>
<proteinExistence type="predicted"/>
<protein>
    <submittedName>
        <fullName evidence="3">Uncharacterized protein</fullName>
    </submittedName>
</protein>
<keyword evidence="1" id="KW-0175">Coiled coil</keyword>
<feature type="region of interest" description="Disordered" evidence="2">
    <location>
        <begin position="76"/>
        <end position="111"/>
    </location>
</feature>